<evidence type="ECO:0000313" key="9">
    <source>
        <dbReference type="Proteomes" id="UP000659388"/>
    </source>
</evidence>
<sequence>MKYLIIFLSLSITLFSCKDNKEKASEGKEQTTTNTFQNPILAGFYPDPSICKAGDKFYLTNSSFAYFPGLPIFESDDLVNWKQIGHAMDRKEQLDTQGERITRGLFAPAISFHDGTFYLVCTRVDKGGNFIITAKNPAGPWSNPTYIPEVNGIDPSLFFDGDKAYIIYNSIPPNNESLYGGHRTIRMYELDKESLKVKGEEILLINGGTDIEKKPVWIEGPHIYKIDDYYYLMCAEGGTAYNHSEVIFRSKNVAGPYEAWSENPILTQRHLDPNRANPITTAGHADIVQMDNGDWWAVFLACRPYEGNYFNIGRETFLAPVKWKDGWPIINPDYEEVQYTYPTPTGEAKDQASFPLNGNFTMHDDFVEEELGMNYLFMRTPQTKWYDIKEGQLVFQIQPETASGLSNTSFVGHRQQHLKGTASLQVNFNAKNSQEKAGLLAFQSRTNYYFLAKTMKDSQPVVELYQSAEDSLKVLASTPVSEKATMLKVAFDGAKYSFAYAEKEGEWTTLKDNVDGKFLSTEVAGGFVGTIIGMYATSSGNETDNTAAFDWFEYQGNDLTYEEGFKNQNTEKEAN</sequence>
<dbReference type="EMBL" id="JAESIY010000020">
    <property type="protein sequence ID" value="MBL3658941.1"/>
    <property type="molecule type" value="Genomic_DNA"/>
</dbReference>
<evidence type="ECO:0000256" key="5">
    <source>
        <dbReference type="PIRSR" id="PIRSR606710-2"/>
    </source>
</evidence>
<evidence type="ECO:0000313" key="8">
    <source>
        <dbReference type="EMBL" id="MBL3658941.1"/>
    </source>
</evidence>
<dbReference type="PANTHER" id="PTHR42812">
    <property type="entry name" value="BETA-XYLOSIDASE"/>
    <property type="match status" value="1"/>
</dbReference>
<accession>A0A937F9T3</accession>
<dbReference type="AlphaFoldDB" id="A0A937F9T3"/>
<feature type="active site" description="Proton acceptor" evidence="4">
    <location>
        <position position="47"/>
    </location>
</feature>
<dbReference type="Pfam" id="PF04616">
    <property type="entry name" value="Glyco_hydro_43"/>
    <property type="match status" value="1"/>
</dbReference>
<reference evidence="8" key="1">
    <citation type="submission" date="2021-01" db="EMBL/GenBank/DDBJ databases">
        <title>Fulvivirga kasyanovii gen. nov., sp nov., a novel member of the phylum Bacteroidetes isolated from seawater in a mussel farm.</title>
        <authorList>
            <person name="Zhao L.-H."/>
            <person name="Wang Z.-J."/>
        </authorList>
    </citation>
    <scope>NUCLEOTIDE SEQUENCE</scope>
    <source>
        <strain evidence="8">2943</strain>
    </source>
</reference>
<dbReference type="InterPro" id="IPR051795">
    <property type="entry name" value="Glycosyl_Hydrlase_43"/>
</dbReference>
<dbReference type="Gene3D" id="2.115.10.20">
    <property type="entry name" value="Glycosyl hydrolase domain, family 43"/>
    <property type="match status" value="1"/>
</dbReference>
<gene>
    <name evidence="8" type="ORF">JL102_22535</name>
</gene>
<dbReference type="GO" id="GO:0005975">
    <property type="term" value="P:carbohydrate metabolic process"/>
    <property type="evidence" value="ECO:0007669"/>
    <property type="project" value="InterPro"/>
</dbReference>
<keyword evidence="9" id="KW-1185">Reference proteome</keyword>
<dbReference type="SUPFAM" id="SSF75005">
    <property type="entry name" value="Arabinanase/levansucrase/invertase"/>
    <property type="match status" value="1"/>
</dbReference>
<dbReference type="Gene3D" id="2.60.120.200">
    <property type="match status" value="1"/>
</dbReference>
<keyword evidence="2 6" id="KW-0378">Hydrolase</keyword>
<dbReference type="PANTHER" id="PTHR42812:SF12">
    <property type="entry name" value="BETA-XYLOSIDASE-RELATED"/>
    <property type="match status" value="1"/>
</dbReference>
<feature type="site" description="Important for catalytic activity, responsible for pKa modulation of the active site Glu and correct orientation of both the proton donor and substrate" evidence="5">
    <location>
        <position position="154"/>
    </location>
</feature>
<keyword evidence="3 6" id="KW-0326">Glycosidase</keyword>
<protein>
    <submittedName>
        <fullName evidence="8">Glycoside hydrolase family 43 protein</fullName>
    </submittedName>
</protein>
<comment type="caution">
    <text evidence="8">The sequence shown here is derived from an EMBL/GenBank/DDBJ whole genome shotgun (WGS) entry which is preliminary data.</text>
</comment>
<feature type="domain" description="Beta-xylosidase C-terminal Concanavalin A-like" evidence="7">
    <location>
        <begin position="364"/>
        <end position="555"/>
    </location>
</feature>
<dbReference type="InterPro" id="IPR013320">
    <property type="entry name" value="ConA-like_dom_sf"/>
</dbReference>
<dbReference type="InterPro" id="IPR023296">
    <property type="entry name" value="Glyco_hydro_beta-prop_sf"/>
</dbReference>
<name>A0A937F9T3_9BACT</name>
<dbReference type="SUPFAM" id="SSF49899">
    <property type="entry name" value="Concanavalin A-like lectins/glucanases"/>
    <property type="match status" value="1"/>
</dbReference>
<feature type="active site" description="Proton donor" evidence="4">
    <location>
        <position position="219"/>
    </location>
</feature>
<dbReference type="InterPro" id="IPR041542">
    <property type="entry name" value="GH43_C2"/>
</dbReference>
<evidence type="ECO:0000259" key="7">
    <source>
        <dbReference type="Pfam" id="PF17851"/>
    </source>
</evidence>
<dbReference type="CDD" id="cd18617">
    <property type="entry name" value="GH43_XynB-like"/>
    <property type="match status" value="1"/>
</dbReference>
<evidence type="ECO:0000256" key="4">
    <source>
        <dbReference type="PIRSR" id="PIRSR606710-1"/>
    </source>
</evidence>
<dbReference type="RefSeq" id="WP_202246735.1">
    <property type="nucleotide sequence ID" value="NZ_JAESIY010000020.1"/>
</dbReference>
<evidence type="ECO:0000256" key="3">
    <source>
        <dbReference type="ARBA" id="ARBA00023295"/>
    </source>
</evidence>
<evidence type="ECO:0000256" key="6">
    <source>
        <dbReference type="RuleBase" id="RU361187"/>
    </source>
</evidence>
<proteinExistence type="inferred from homology"/>
<dbReference type="Proteomes" id="UP000659388">
    <property type="component" value="Unassembled WGS sequence"/>
</dbReference>
<dbReference type="PROSITE" id="PS51257">
    <property type="entry name" value="PROKAR_LIPOPROTEIN"/>
    <property type="match status" value="1"/>
</dbReference>
<dbReference type="InterPro" id="IPR006710">
    <property type="entry name" value="Glyco_hydro_43"/>
</dbReference>
<dbReference type="Pfam" id="PF17851">
    <property type="entry name" value="GH43_C2"/>
    <property type="match status" value="1"/>
</dbReference>
<dbReference type="GO" id="GO:0004553">
    <property type="term" value="F:hydrolase activity, hydrolyzing O-glycosyl compounds"/>
    <property type="evidence" value="ECO:0007669"/>
    <property type="project" value="InterPro"/>
</dbReference>
<evidence type="ECO:0000256" key="1">
    <source>
        <dbReference type="ARBA" id="ARBA00009865"/>
    </source>
</evidence>
<evidence type="ECO:0000256" key="2">
    <source>
        <dbReference type="ARBA" id="ARBA00022801"/>
    </source>
</evidence>
<organism evidence="8 9">
    <name type="scientific">Fulvivirga sediminis</name>
    <dbReference type="NCBI Taxonomy" id="2803949"/>
    <lineage>
        <taxon>Bacteria</taxon>
        <taxon>Pseudomonadati</taxon>
        <taxon>Bacteroidota</taxon>
        <taxon>Cytophagia</taxon>
        <taxon>Cytophagales</taxon>
        <taxon>Fulvivirgaceae</taxon>
        <taxon>Fulvivirga</taxon>
    </lineage>
</organism>
<comment type="similarity">
    <text evidence="1 6">Belongs to the glycosyl hydrolase 43 family.</text>
</comment>